<reference evidence="2 3" key="1">
    <citation type="submission" date="2023-03" db="EMBL/GenBank/DDBJ databases">
        <title>Isolation and description of six Streptomyces strains from soil environments, able to metabolize different microbial glucans.</title>
        <authorList>
            <person name="Widen T."/>
            <person name="Larsbrink J."/>
        </authorList>
    </citation>
    <scope>NUCLEOTIDE SEQUENCE [LARGE SCALE GENOMIC DNA]</scope>
    <source>
        <strain evidence="2 3">Alt2</strain>
    </source>
</reference>
<feature type="domain" description="VOC" evidence="1">
    <location>
        <begin position="13"/>
        <end position="133"/>
    </location>
</feature>
<organism evidence="2 3">
    <name type="scientific">Streptomyces poriferorum</name>
    <dbReference type="NCBI Taxonomy" id="2798799"/>
    <lineage>
        <taxon>Bacteria</taxon>
        <taxon>Bacillati</taxon>
        <taxon>Actinomycetota</taxon>
        <taxon>Actinomycetes</taxon>
        <taxon>Kitasatosporales</taxon>
        <taxon>Streptomycetaceae</taxon>
        <taxon>Streptomyces</taxon>
    </lineage>
</organism>
<dbReference type="InterPro" id="IPR037523">
    <property type="entry name" value="VOC_core"/>
</dbReference>
<keyword evidence="3" id="KW-1185">Reference proteome</keyword>
<sequence length="133" mass="14498">MTETNGTTDWPGGISALTLFTEDLEETKRFYREVFGLPVTYEDDDSAVFTFGNTLINLLRTTAAHGLIEPADVAGPAAGARMQLTLTVDDVDALCKVLADRGVTLLNGPMDRPWGIRTASFRDPGGHIWEIAR</sequence>
<gene>
    <name evidence="2" type="ORF">P8A19_13390</name>
</gene>
<name>A0ABY9IM97_9ACTN</name>
<dbReference type="InterPro" id="IPR004360">
    <property type="entry name" value="Glyas_Fos-R_dOase_dom"/>
</dbReference>
<dbReference type="RefSeq" id="WP_306071663.1">
    <property type="nucleotide sequence ID" value="NZ_CP120988.1"/>
</dbReference>
<dbReference type="PANTHER" id="PTHR36503:SF3">
    <property type="entry name" value="BLR0126 PROTEIN"/>
    <property type="match status" value="1"/>
</dbReference>
<dbReference type="Proteomes" id="UP001235744">
    <property type="component" value="Chromosome"/>
</dbReference>
<dbReference type="Pfam" id="PF00903">
    <property type="entry name" value="Glyoxalase"/>
    <property type="match status" value="1"/>
</dbReference>
<dbReference type="PANTHER" id="PTHR36503">
    <property type="entry name" value="BLR2520 PROTEIN"/>
    <property type="match status" value="1"/>
</dbReference>
<evidence type="ECO:0000313" key="2">
    <source>
        <dbReference type="EMBL" id="WLQ56376.1"/>
    </source>
</evidence>
<evidence type="ECO:0000259" key="1">
    <source>
        <dbReference type="PROSITE" id="PS51819"/>
    </source>
</evidence>
<dbReference type="Gene3D" id="3.10.180.10">
    <property type="entry name" value="2,3-Dihydroxybiphenyl 1,2-Dioxygenase, domain 1"/>
    <property type="match status" value="1"/>
</dbReference>
<dbReference type="PROSITE" id="PS51819">
    <property type="entry name" value="VOC"/>
    <property type="match status" value="1"/>
</dbReference>
<evidence type="ECO:0000313" key="3">
    <source>
        <dbReference type="Proteomes" id="UP001235744"/>
    </source>
</evidence>
<accession>A0ABY9IM97</accession>
<proteinExistence type="predicted"/>
<dbReference type="InterPro" id="IPR029068">
    <property type="entry name" value="Glyas_Bleomycin-R_OHBP_Dase"/>
</dbReference>
<dbReference type="SUPFAM" id="SSF54593">
    <property type="entry name" value="Glyoxalase/Bleomycin resistance protein/Dihydroxybiphenyl dioxygenase"/>
    <property type="match status" value="1"/>
</dbReference>
<dbReference type="EMBL" id="CP120988">
    <property type="protein sequence ID" value="WLQ56376.1"/>
    <property type="molecule type" value="Genomic_DNA"/>
</dbReference>
<protein>
    <submittedName>
        <fullName evidence="2">VOC family protein</fullName>
    </submittedName>
</protein>